<accession>A0A1M5P5W9</accession>
<dbReference type="InterPro" id="IPR049238">
    <property type="entry name" value="DUF6873"/>
</dbReference>
<evidence type="ECO:0000259" key="1">
    <source>
        <dbReference type="Pfam" id="PF21778"/>
    </source>
</evidence>
<proteinExistence type="predicted"/>
<dbReference type="AlphaFoldDB" id="A0A1M5P5W9"/>
<reference evidence="3" key="1">
    <citation type="submission" date="2016-11" db="EMBL/GenBank/DDBJ databases">
        <authorList>
            <person name="Varghese N."/>
            <person name="Submissions S."/>
        </authorList>
    </citation>
    <scope>NUCLEOTIDE SEQUENCE [LARGE SCALE GENOMIC DNA]</scope>
    <source>
        <strain evidence="3">DSM 21120</strain>
    </source>
</reference>
<keyword evidence="3" id="KW-1185">Reference proteome</keyword>
<sequence>MNKVIVDCKISDNIKNALINKDLKLFYTKQNKALLEPINSHPDMLVRQLSKRELICDKSNLSYYKSIFNDYDVLPTTNYLEEKYPRDIVLNYVVFKNYFIHNLNFTDKYVLNAYKKRNYKFINVTQGYTKCSVIVGENSLITSDKIIYDKLKNLENILLIDHKQIILKGFDYGFIGGTSGLVNGEILFTGSLKKHSSYREIINFLELNNEKYYFLTDEDIVDFGSIIEIV</sequence>
<gene>
    <name evidence="2" type="ORF">SAMN02745245_00194</name>
</gene>
<dbReference type="EMBL" id="FQXI01000001">
    <property type="protein sequence ID" value="SHG97221.1"/>
    <property type="molecule type" value="Genomic_DNA"/>
</dbReference>
<dbReference type="Proteomes" id="UP000184032">
    <property type="component" value="Unassembled WGS sequence"/>
</dbReference>
<dbReference type="STRING" id="1120995.SAMN02745245_00194"/>
<dbReference type="OrthoDB" id="1753686at2"/>
<dbReference type="Pfam" id="PF21778">
    <property type="entry name" value="DUF6873"/>
    <property type="match status" value="1"/>
</dbReference>
<organism evidence="2 3">
    <name type="scientific">Anaerosphaera aminiphila DSM 21120</name>
    <dbReference type="NCBI Taxonomy" id="1120995"/>
    <lineage>
        <taxon>Bacteria</taxon>
        <taxon>Bacillati</taxon>
        <taxon>Bacillota</taxon>
        <taxon>Tissierellia</taxon>
        <taxon>Tissierellales</taxon>
        <taxon>Peptoniphilaceae</taxon>
        <taxon>Anaerosphaera</taxon>
    </lineage>
</organism>
<evidence type="ECO:0000313" key="3">
    <source>
        <dbReference type="Proteomes" id="UP000184032"/>
    </source>
</evidence>
<evidence type="ECO:0000313" key="2">
    <source>
        <dbReference type="EMBL" id="SHG97221.1"/>
    </source>
</evidence>
<protein>
    <recommendedName>
        <fullName evidence="1">DUF6873 domain-containing protein</fullName>
    </recommendedName>
</protein>
<feature type="domain" description="DUF6873" evidence="1">
    <location>
        <begin position="5"/>
        <end position="227"/>
    </location>
</feature>
<dbReference type="RefSeq" id="WP_073182903.1">
    <property type="nucleotide sequence ID" value="NZ_FQXI01000001.1"/>
</dbReference>
<name>A0A1M5P5W9_9FIRM</name>